<organism evidence="2 3">
    <name type="scientific">Candidatus Lucifugimonas marina</name>
    <dbReference type="NCBI Taxonomy" id="3038979"/>
    <lineage>
        <taxon>Bacteria</taxon>
        <taxon>Bacillati</taxon>
        <taxon>Chloroflexota</taxon>
        <taxon>Dehalococcoidia</taxon>
        <taxon>SAR202 cluster</taxon>
        <taxon>Candidatus Lucifugimonadales</taxon>
        <taxon>Candidatus Lucifugimonadaceae</taxon>
        <taxon>Candidatus Lucifugimonas</taxon>
    </lineage>
</organism>
<evidence type="ECO:0000313" key="4">
    <source>
        <dbReference type="Proteomes" id="UP001321249"/>
    </source>
</evidence>
<dbReference type="Proteomes" id="UP001219901">
    <property type="component" value="Chromosome"/>
</dbReference>
<dbReference type="InterPro" id="IPR014845">
    <property type="entry name" value="GYD/TTHA1554"/>
</dbReference>
<protein>
    <submittedName>
        <fullName evidence="2">GYD domain-containing protein</fullName>
    </submittedName>
</protein>
<dbReference type="EMBL" id="CP046147">
    <property type="protein sequence ID" value="WFG39933.1"/>
    <property type="molecule type" value="Genomic_DNA"/>
</dbReference>
<dbReference type="AlphaFoldDB" id="A0AAJ5ZKN4"/>
<dbReference type="RefSeq" id="WP_342826311.1">
    <property type="nucleotide sequence ID" value="NZ_CP046146.1"/>
</dbReference>
<dbReference type="Pfam" id="PF08734">
    <property type="entry name" value="GYD"/>
    <property type="match status" value="1"/>
</dbReference>
<dbReference type="Proteomes" id="UP001321249">
    <property type="component" value="Unassembled WGS sequence"/>
</dbReference>
<evidence type="ECO:0000313" key="1">
    <source>
        <dbReference type="EMBL" id="MDG0867699.1"/>
    </source>
</evidence>
<proteinExistence type="predicted"/>
<evidence type="ECO:0000313" key="2">
    <source>
        <dbReference type="EMBL" id="WFG39933.1"/>
    </source>
</evidence>
<gene>
    <name evidence="1" type="ORF">GKO46_11535</name>
    <name evidence="2" type="ORF">GKO48_10000</name>
</gene>
<sequence>MPLYMIQARFTSEAWEALYTSDVDRREVISKMLSESGGRLIDYYFSFGDSDVIVVTEAPDNITAASAVIAVARSGAVTDVVTTVLMSYEDGIAALNSSGAMEYQPPAT</sequence>
<evidence type="ECO:0000313" key="3">
    <source>
        <dbReference type="Proteomes" id="UP001219901"/>
    </source>
</evidence>
<keyword evidence="3" id="KW-1185">Reference proteome</keyword>
<dbReference type="EMBL" id="WMBE01000003">
    <property type="protein sequence ID" value="MDG0867699.1"/>
    <property type="molecule type" value="Genomic_DNA"/>
</dbReference>
<reference evidence="2" key="2">
    <citation type="journal article" date="2023" name="Nat. Commun.">
        <title>Cultivation of marine bacteria of the SAR202 clade.</title>
        <authorList>
            <person name="Lim Y."/>
            <person name="Seo J.H."/>
            <person name="Giovannoni S.J."/>
            <person name="Kang I."/>
            <person name="Cho J.C."/>
        </authorList>
    </citation>
    <scope>NUCLEOTIDE SEQUENCE</scope>
    <source>
        <strain evidence="2">JH1073</strain>
    </source>
</reference>
<accession>A0AAJ5ZKN4</accession>
<reference evidence="3" key="3">
    <citation type="submission" date="2023-06" db="EMBL/GenBank/DDBJ databases">
        <title>Pangenomics reveal diversification of enzyme families and niche specialization in globally abundant SAR202 bacteria.</title>
        <authorList>
            <person name="Saw J.H.W."/>
        </authorList>
    </citation>
    <scope>NUCLEOTIDE SEQUENCE [LARGE SCALE GENOMIC DNA]</scope>
    <source>
        <strain evidence="3">JH1073</strain>
    </source>
</reference>
<reference evidence="3 4" key="1">
    <citation type="submission" date="2019-11" db="EMBL/GenBank/DDBJ databases">
        <authorList>
            <person name="Cho J.-C."/>
        </authorList>
    </citation>
    <scope>NUCLEOTIDE SEQUENCE [LARGE SCALE GENOMIC DNA]</scope>
    <source>
        <strain evidence="2 3">JH1073</strain>
        <strain evidence="1 4">JH702</strain>
    </source>
</reference>
<name>A0AAJ5ZKN4_9CHLR</name>